<reference evidence="9 10" key="1">
    <citation type="submission" date="2015-11" db="EMBL/GenBank/DDBJ databases">
        <title>Genomic analysis of 38 Legionella species identifies large and diverse effector repertoires.</title>
        <authorList>
            <person name="Burstein D."/>
            <person name="Amaro F."/>
            <person name="Zusman T."/>
            <person name="Lifshitz Z."/>
            <person name="Cohen O."/>
            <person name="Gilbert J.A."/>
            <person name="Pupko T."/>
            <person name="Shuman H.A."/>
            <person name="Segal G."/>
        </authorList>
    </citation>
    <scope>NUCLEOTIDE SEQUENCE [LARGE SCALE GENOMIC DNA]</scope>
    <source>
        <strain evidence="9 10">Bercovier 4</strain>
    </source>
</reference>
<dbReference type="Gene3D" id="1.20.1250.20">
    <property type="entry name" value="MFS general substrate transporter like domains"/>
    <property type="match status" value="1"/>
</dbReference>
<evidence type="ECO:0000256" key="4">
    <source>
        <dbReference type="ARBA" id="ARBA00022692"/>
    </source>
</evidence>
<evidence type="ECO:0000256" key="7">
    <source>
        <dbReference type="SAM" id="Phobius"/>
    </source>
</evidence>
<comment type="subcellular location">
    <subcellularLocation>
        <location evidence="1">Cell membrane</location>
        <topology evidence="1">Multi-pass membrane protein</topology>
    </subcellularLocation>
</comment>
<proteinExistence type="predicted"/>
<dbReference type="EMBL" id="LNYH01000021">
    <property type="protein sequence ID" value="KTD31518.1"/>
    <property type="molecule type" value="Genomic_DNA"/>
</dbReference>
<keyword evidence="3" id="KW-1003">Cell membrane</keyword>
<organism evidence="9 10">
    <name type="scientific">Legionella israelensis</name>
    <dbReference type="NCBI Taxonomy" id="454"/>
    <lineage>
        <taxon>Bacteria</taxon>
        <taxon>Pseudomonadati</taxon>
        <taxon>Pseudomonadota</taxon>
        <taxon>Gammaproteobacteria</taxon>
        <taxon>Legionellales</taxon>
        <taxon>Legionellaceae</taxon>
        <taxon>Legionella</taxon>
    </lineage>
</organism>
<feature type="transmembrane region" description="Helical" evidence="7">
    <location>
        <begin position="83"/>
        <end position="102"/>
    </location>
</feature>
<feature type="transmembrane region" description="Helical" evidence="7">
    <location>
        <begin position="170"/>
        <end position="189"/>
    </location>
</feature>
<feature type="transmembrane region" description="Helical" evidence="7">
    <location>
        <begin position="285"/>
        <end position="302"/>
    </location>
</feature>
<dbReference type="InterPro" id="IPR050171">
    <property type="entry name" value="MFS_Transporters"/>
</dbReference>
<dbReference type="SUPFAM" id="SSF103473">
    <property type="entry name" value="MFS general substrate transporter"/>
    <property type="match status" value="1"/>
</dbReference>
<dbReference type="InterPro" id="IPR011701">
    <property type="entry name" value="MFS"/>
</dbReference>
<dbReference type="PATRIC" id="fig|454.4.peg.635"/>
<feature type="transmembrane region" description="Helical" evidence="7">
    <location>
        <begin position="108"/>
        <end position="128"/>
    </location>
</feature>
<feature type="domain" description="Major facilitator superfamily (MFS) profile" evidence="8">
    <location>
        <begin position="16"/>
        <end position="398"/>
    </location>
</feature>
<dbReference type="AlphaFoldDB" id="A0A0W0WGV5"/>
<gene>
    <name evidence="9" type="ORF">Lisr_0601</name>
</gene>
<evidence type="ECO:0000256" key="2">
    <source>
        <dbReference type="ARBA" id="ARBA00022448"/>
    </source>
</evidence>
<feature type="transmembrane region" description="Helical" evidence="7">
    <location>
        <begin position="48"/>
        <end position="71"/>
    </location>
</feature>
<protein>
    <submittedName>
        <fullName evidence="9">Major facilitator family transporter transporter</fullName>
    </submittedName>
</protein>
<name>A0A0W0WGV5_9GAMM</name>
<dbReference type="GO" id="GO:0022857">
    <property type="term" value="F:transmembrane transporter activity"/>
    <property type="evidence" value="ECO:0007669"/>
    <property type="project" value="InterPro"/>
</dbReference>
<evidence type="ECO:0000313" key="9">
    <source>
        <dbReference type="EMBL" id="KTD31518.1"/>
    </source>
</evidence>
<dbReference type="PROSITE" id="PS50850">
    <property type="entry name" value="MFS"/>
    <property type="match status" value="1"/>
</dbReference>
<dbReference type="InterPro" id="IPR020846">
    <property type="entry name" value="MFS_dom"/>
</dbReference>
<dbReference type="PANTHER" id="PTHR23517">
    <property type="entry name" value="RESISTANCE PROTEIN MDTM, PUTATIVE-RELATED-RELATED"/>
    <property type="match status" value="1"/>
</dbReference>
<keyword evidence="4 7" id="KW-0812">Transmembrane</keyword>
<dbReference type="Gene3D" id="3.30.70.100">
    <property type="match status" value="1"/>
</dbReference>
<keyword evidence="6 7" id="KW-0472">Membrane</keyword>
<keyword evidence="10" id="KW-1185">Reference proteome</keyword>
<evidence type="ECO:0000256" key="3">
    <source>
        <dbReference type="ARBA" id="ARBA00022475"/>
    </source>
</evidence>
<accession>A0A0W0WGV5</accession>
<keyword evidence="5 7" id="KW-1133">Transmembrane helix</keyword>
<dbReference type="GO" id="GO:0005886">
    <property type="term" value="C:plasma membrane"/>
    <property type="evidence" value="ECO:0007669"/>
    <property type="project" value="UniProtKB-SubCell"/>
</dbReference>
<evidence type="ECO:0000313" key="10">
    <source>
        <dbReference type="Proteomes" id="UP000054761"/>
    </source>
</evidence>
<feature type="transmembrane region" description="Helical" evidence="7">
    <location>
        <begin position="375"/>
        <end position="393"/>
    </location>
</feature>
<keyword evidence="2" id="KW-0813">Transport</keyword>
<sequence>MFFAYQVLMKFSWSNSVFPIAVVFSFRMLGLFMLIPVFTLYAPQLTGATPALIGFALGGYGLSQGILQLPFGMLSDRFGRMPIITLGLCLFALGSLIGAITHSIYGMILARILQGTGAIGSVLIALLADLTPDEQRTKSMAVIGMTIGLSFSLAMIISPPISRHFGLQGIFYLSFIMALLGLVLLHLMIRKPPQERFHADAEAKISLLKIVIKNRHLLRLDFGIFCQHFVLTATFFEIPLLLQQQLKQGNLAQQWQFYLPLMVFSFLMMIPFIAVAERKRKMKPLFLLAVILTAFTQCFLSFAHGSWWFLCLLMFLYFTAFNFLEASLPSLVSRQADPASKGTAMGVYSSCQFLGIFCGGAAAGLFYPWAGSSGIFLMNASLALLWGMVAVFMKPNVYLSTVIVHFDPFVWDKTELMNKLKPLSGVNHLLVSEEEQVIYIQICRERYLTGSVEQVLAEKEKRRAALSTV</sequence>
<feature type="transmembrane region" description="Helical" evidence="7">
    <location>
        <begin position="222"/>
        <end position="242"/>
    </location>
</feature>
<comment type="caution">
    <text evidence="9">The sequence shown here is derived from an EMBL/GenBank/DDBJ whole genome shotgun (WGS) entry which is preliminary data.</text>
</comment>
<evidence type="ECO:0000259" key="8">
    <source>
        <dbReference type="PROSITE" id="PS50850"/>
    </source>
</evidence>
<dbReference type="InterPro" id="IPR036259">
    <property type="entry name" value="MFS_trans_sf"/>
</dbReference>
<evidence type="ECO:0000256" key="5">
    <source>
        <dbReference type="ARBA" id="ARBA00022989"/>
    </source>
</evidence>
<dbReference type="Proteomes" id="UP000054761">
    <property type="component" value="Unassembled WGS sequence"/>
</dbReference>
<evidence type="ECO:0000256" key="6">
    <source>
        <dbReference type="ARBA" id="ARBA00023136"/>
    </source>
</evidence>
<dbReference type="CDD" id="cd17472">
    <property type="entry name" value="MFS_YajR_like"/>
    <property type="match status" value="1"/>
</dbReference>
<dbReference type="STRING" id="454.Lisr_0601"/>
<feature type="transmembrane region" description="Helical" evidence="7">
    <location>
        <begin position="307"/>
        <end position="324"/>
    </location>
</feature>
<feature type="transmembrane region" description="Helical" evidence="7">
    <location>
        <begin position="20"/>
        <end position="42"/>
    </location>
</feature>
<dbReference type="PANTHER" id="PTHR23517:SF2">
    <property type="entry name" value="MULTIDRUG RESISTANCE PROTEIN MDTH"/>
    <property type="match status" value="1"/>
</dbReference>
<feature type="transmembrane region" description="Helical" evidence="7">
    <location>
        <begin position="345"/>
        <end position="369"/>
    </location>
</feature>
<evidence type="ECO:0000256" key="1">
    <source>
        <dbReference type="ARBA" id="ARBA00004651"/>
    </source>
</evidence>
<feature type="transmembrane region" description="Helical" evidence="7">
    <location>
        <begin position="140"/>
        <end position="158"/>
    </location>
</feature>
<dbReference type="Pfam" id="PF07690">
    <property type="entry name" value="MFS_1"/>
    <property type="match status" value="1"/>
</dbReference>
<feature type="transmembrane region" description="Helical" evidence="7">
    <location>
        <begin position="257"/>
        <end position="276"/>
    </location>
</feature>